<evidence type="ECO:0000313" key="2">
    <source>
        <dbReference type="Proteomes" id="UP000821845"/>
    </source>
</evidence>
<organism evidence="1 2">
    <name type="scientific">Hyalomma asiaticum</name>
    <name type="common">Tick</name>
    <dbReference type="NCBI Taxonomy" id="266040"/>
    <lineage>
        <taxon>Eukaryota</taxon>
        <taxon>Metazoa</taxon>
        <taxon>Ecdysozoa</taxon>
        <taxon>Arthropoda</taxon>
        <taxon>Chelicerata</taxon>
        <taxon>Arachnida</taxon>
        <taxon>Acari</taxon>
        <taxon>Parasitiformes</taxon>
        <taxon>Ixodida</taxon>
        <taxon>Ixodoidea</taxon>
        <taxon>Ixodidae</taxon>
        <taxon>Hyalomminae</taxon>
        <taxon>Hyalomma</taxon>
    </lineage>
</organism>
<dbReference type="EMBL" id="CM023487">
    <property type="protein sequence ID" value="KAH6925231.1"/>
    <property type="molecule type" value="Genomic_DNA"/>
</dbReference>
<reference evidence="1" key="1">
    <citation type="submission" date="2020-05" db="EMBL/GenBank/DDBJ databases">
        <title>Large-scale comparative analyses of tick genomes elucidate their genetic diversity and vector capacities.</title>
        <authorList>
            <person name="Jia N."/>
            <person name="Wang J."/>
            <person name="Shi W."/>
            <person name="Du L."/>
            <person name="Sun Y."/>
            <person name="Zhan W."/>
            <person name="Jiang J."/>
            <person name="Wang Q."/>
            <person name="Zhang B."/>
            <person name="Ji P."/>
            <person name="Sakyi L.B."/>
            <person name="Cui X."/>
            <person name="Yuan T."/>
            <person name="Jiang B."/>
            <person name="Yang W."/>
            <person name="Lam T.T.-Y."/>
            <person name="Chang Q."/>
            <person name="Ding S."/>
            <person name="Wang X."/>
            <person name="Zhu J."/>
            <person name="Ruan X."/>
            <person name="Zhao L."/>
            <person name="Wei J."/>
            <person name="Que T."/>
            <person name="Du C."/>
            <person name="Cheng J."/>
            <person name="Dai P."/>
            <person name="Han X."/>
            <person name="Huang E."/>
            <person name="Gao Y."/>
            <person name="Liu J."/>
            <person name="Shao H."/>
            <person name="Ye R."/>
            <person name="Li L."/>
            <person name="Wei W."/>
            <person name="Wang X."/>
            <person name="Wang C."/>
            <person name="Yang T."/>
            <person name="Huo Q."/>
            <person name="Li W."/>
            <person name="Guo W."/>
            <person name="Chen H."/>
            <person name="Zhou L."/>
            <person name="Ni X."/>
            <person name="Tian J."/>
            <person name="Zhou Y."/>
            <person name="Sheng Y."/>
            <person name="Liu T."/>
            <person name="Pan Y."/>
            <person name="Xia L."/>
            <person name="Li J."/>
            <person name="Zhao F."/>
            <person name="Cao W."/>
        </authorList>
    </citation>
    <scope>NUCLEOTIDE SEQUENCE</scope>
    <source>
        <strain evidence="1">Hyas-2018</strain>
    </source>
</reference>
<sequence>MGDPVRSLRSSPKWDATELLAIDDIQGMTAFSKQSWGDGKEHLWTLELLKSVFHRPFQFMGWKILPCLMVAKWVLISSADVNRGQLWLAHIEATYDLHNISEISRFRRLLWNLSPEVAQEVANIIAAPLNDAPCQCLKQSIYDYTITSESARLKHLLITEELGDRRASQLPNSMRQLLWSSDSTRLVLAAAGELTLDRVAQLADRVHDATSASATALSSTSESSVVSHMESRTDRSPLPSTLFGHPLMTSVMFPHVKATDHLPRVVLAHAVLEVHLFYGIIALTSTAPFGAEACSIYSMRAIGNASFNFLAPCG</sequence>
<keyword evidence="2" id="KW-1185">Reference proteome</keyword>
<evidence type="ECO:0000313" key="1">
    <source>
        <dbReference type="EMBL" id="KAH6925231.1"/>
    </source>
</evidence>
<dbReference type="Proteomes" id="UP000821845">
    <property type="component" value="Chromosome 7"/>
</dbReference>
<protein>
    <submittedName>
        <fullName evidence="1">Uncharacterized protein</fullName>
    </submittedName>
</protein>
<comment type="caution">
    <text evidence="1">The sequence shown here is derived from an EMBL/GenBank/DDBJ whole genome shotgun (WGS) entry which is preliminary data.</text>
</comment>
<accession>A0ACB7RRE3</accession>
<gene>
    <name evidence="1" type="ORF">HPB50_002206</name>
</gene>
<name>A0ACB7RRE3_HYAAI</name>
<proteinExistence type="predicted"/>